<proteinExistence type="predicted"/>
<accession>A0A8H6E4W0</accession>
<evidence type="ECO:0000313" key="1">
    <source>
        <dbReference type="EMBL" id="KAF5858528.1"/>
    </source>
</evidence>
<reference evidence="1 2" key="1">
    <citation type="submission" date="2019-04" db="EMBL/GenBank/DDBJ databases">
        <title>Aspergillus burnettii sp. nov., novel species from soil in southeast Queensland.</title>
        <authorList>
            <person name="Gilchrist C.L.M."/>
            <person name="Pitt J.I."/>
            <person name="Lange L."/>
            <person name="Lacey H.J."/>
            <person name="Vuong D."/>
            <person name="Midgley D.J."/>
            <person name="Greenfield P."/>
            <person name="Bradbury M."/>
            <person name="Lacey E."/>
            <person name="Busk P.K."/>
            <person name="Pilgaard B."/>
            <person name="Chooi Y.H."/>
            <person name="Piggott A.M."/>
        </authorList>
    </citation>
    <scope>NUCLEOTIDE SEQUENCE [LARGE SCALE GENOMIC DNA]</scope>
    <source>
        <strain evidence="1 2">FRR 5400</strain>
    </source>
</reference>
<evidence type="ECO:0000313" key="2">
    <source>
        <dbReference type="Proteomes" id="UP000541154"/>
    </source>
</evidence>
<sequence>MTERTQRGTGILCPPRFSFEHDQRQSPLFSRLPSEIREEVFAFVLSSYDDTTRAYEKETYWTRPGHCGPQHVSTDLLRTCKRVYTEAWFMPFIYAEHTEYLTASDRRPRTATWSDCLRIMDADYEKLQPRFVRVFAQMWVLEPGDRFQETLDMPHFYPKKITLTIRYTDFWFWEDDEPLRIDSTWVNKVRFPESVSRFCIEFESIERRKNEVDYIAREAAEKWHFRRKDGLLLTPRESENSVFKWTGSSCLGGERWIRDEVRPGELDYHVRTVTWKLSRERETRPGCPNLQVPDTMEREAPPYLAGPPSLYADDLRTAQIPNSVPAGEAVEALEKYREVHNVDYDSYGDSDGY</sequence>
<dbReference type="AlphaFoldDB" id="A0A8H6E4W0"/>
<dbReference type="Proteomes" id="UP000541154">
    <property type="component" value="Unassembled WGS sequence"/>
</dbReference>
<name>A0A8H6E4W0_PETAA</name>
<keyword evidence="2" id="KW-1185">Reference proteome</keyword>
<organism evidence="1 2">
    <name type="scientific">Petromyces alliaceus</name>
    <name type="common">Aspergillus alliaceus</name>
    <dbReference type="NCBI Taxonomy" id="209559"/>
    <lineage>
        <taxon>Eukaryota</taxon>
        <taxon>Fungi</taxon>
        <taxon>Dikarya</taxon>
        <taxon>Ascomycota</taxon>
        <taxon>Pezizomycotina</taxon>
        <taxon>Eurotiomycetes</taxon>
        <taxon>Eurotiomycetidae</taxon>
        <taxon>Eurotiales</taxon>
        <taxon>Aspergillaceae</taxon>
        <taxon>Aspergillus</taxon>
        <taxon>Aspergillus subgen. Circumdati</taxon>
    </lineage>
</organism>
<gene>
    <name evidence="1" type="ORF">ETB97_004270</name>
</gene>
<protein>
    <submittedName>
        <fullName evidence="1">Uncharacterized protein</fullName>
    </submittedName>
</protein>
<comment type="caution">
    <text evidence="1">The sequence shown here is derived from an EMBL/GenBank/DDBJ whole genome shotgun (WGS) entry which is preliminary data.</text>
</comment>
<dbReference type="EMBL" id="SPNV01000201">
    <property type="protein sequence ID" value="KAF5858528.1"/>
    <property type="molecule type" value="Genomic_DNA"/>
</dbReference>